<dbReference type="PANTHER" id="PTHR43280:SF28">
    <property type="entry name" value="HTH-TYPE TRANSCRIPTIONAL ACTIVATOR RHAS"/>
    <property type="match status" value="1"/>
</dbReference>
<comment type="caution">
    <text evidence="7">The sequence shown here is derived from an EMBL/GenBank/DDBJ whole genome shotgun (WGS) entry which is preliminary data.</text>
</comment>
<dbReference type="InterPro" id="IPR009057">
    <property type="entry name" value="Homeodomain-like_sf"/>
</dbReference>
<comment type="caution">
    <text evidence="4">Lacks conserved residue(s) required for the propagation of feature annotation.</text>
</comment>
<name>A0A841RRN4_9BACI</name>
<keyword evidence="2" id="KW-0238">DNA-binding</keyword>
<dbReference type="SUPFAM" id="SSF52172">
    <property type="entry name" value="CheY-like"/>
    <property type="match status" value="1"/>
</dbReference>
<dbReference type="EMBL" id="JACHON010000020">
    <property type="protein sequence ID" value="MBB6514006.1"/>
    <property type="molecule type" value="Genomic_DNA"/>
</dbReference>
<feature type="domain" description="HTH araC/xylS-type" evidence="5">
    <location>
        <begin position="149"/>
        <end position="247"/>
    </location>
</feature>
<dbReference type="InterPro" id="IPR018060">
    <property type="entry name" value="HTH_AraC"/>
</dbReference>
<dbReference type="Gene3D" id="1.10.10.60">
    <property type="entry name" value="Homeodomain-like"/>
    <property type="match status" value="2"/>
</dbReference>
<dbReference type="Pfam" id="PF12833">
    <property type="entry name" value="HTH_18"/>
    <property type="match status" value="1"/>
</dbReference>
<dbReference type="PROSITE" id="PS50110">
    <property type="entry name" value="RESPONSE_REGULATORY"/>
    <property type="match status" value="1"/>
</dbReference>
<gene>
    <name evidence="7" type="ORF">GGQ92_002827</name>
</gene>
<protein>
    <submittedName>
        <fullName evidence="7">YesN/AraC family two-component response regulator</fullName>
    </submittedName>
</protein>
<dbReference type="Gene3D" id="3.40.50.2300">
    <property type="match status" value="1"/>
</dbReference>
<dbReference type="PROSITE" id="PS01124">
    <property type="entry name" value="HTH_ARAC_FAMILY_2"/>
    <property type="match status" value="1"/>
</dbReference>
<keyword evidence="1" id="KW-0805">Transcription regulation</keyword>
<dbReference type="PANTHER" id="PTHR43280">
    <property type="entry name" value="ARAC-FAMILY TRANSCRIPTIONAL REGULATOR"/>
    <property type="match status" value="1"/>
</dbReference>
<evidence type="ECO:0000256" key="1">
    <source>
        <dbReference type="ARBA" id="ARBA00023015"/>
    </source>
</evidence>
<dbReference type="SMART" id="SM00342">
    <property type="entry name" value="HTH_ARAC"/>
    <property type="match status" value="1"/>
</dbReference>
<dbReference type="InterPro" id="IPR001789">
    <property type="entry name" value="Sig_transdc_resp-reg_receiver"/>
</dbReference>
<reference evidence="7 8" key="1">
    <citation type="submission" date="2020-08" db="EMBL/GenBank/DDBJ databases">
        <title>Genomic Encyclopedia of Type Strains, Phase IV (KMG-IV): sequencing the most valuable type-strain genomes for metagenomic binning, comparative biology and taxonomic classification.</title>
        <authorList>
            <person name="Goeker M."/>
        </authorList>
    </citation>
    <scope>NUCLEOTIDE SEQUENCE [LARGE SCALE GENOMIC DNA]</scope>
    <source>
        <strain evidence="7 8">DSM 11805</strain>
    </source>
</reference>
<evidence type="ECO:0000259" key="5">
    <source>
        <dbReference type="PROSITE" id="PS01124"/>
    </source>
</evidence>
<sequence length="260" mass="30655">MRTILLIDINQQSIEKLKREIDWTYYGFIIEDSASSMADAFYFINEKSYDLYLLNLKYLDTFGLEFCKQIRKRTGNAIILIEGVKDFDTVQKAIHLQVNSYLPEPLKTEDLIESLLDIKEAIEEKKTKAMYTAKKTVPTPIKNVSNIIEVVKDYVEKSIHENITLKDISNDLHYNSSYLGQKFKSQEKMTFNQYLLNRRMEKTKFLLRYTDLKIYEIAYRVGYTDLDWFYKKFKETTGISASEYRYQFNGNANIQTAQSN</sequence>
<dbReference type="RefSeq" id="WP_184250218.1">
    <property type="nucleotide sequence ID" value="NZ_BAAACU010000017.1"/>
</dbReference>
<dbReference type="GO" id="GO:0043565">
    <property type="term" value="F:sequence-specific DNA binding"/>
    <property type="evidence" value="ECO:0007669"/>
    <property type="project" value="InterPro"/>
</dbReference>
<evidence type="ECO:0000313" key="8">
    <source>
        <dbReference type="Proteomes" id="UP000572212"/>
    </source>
</evidence>
<accession>A0A841RRN4</accession>
<dbReference type="AlphaFoldDB" id="A0A841RRN4"/>
<evidence type="ECO:0000259" key="6">
    <source>
        <dbReference type="PROSITE" id="PS50110"/>
    </source>
</evidence>
<keyword evidence="3" id="KW-0804">Transcription</keyword>
<keyword evidence="8" id="KW-1185">Reference proteome</keyword>
<evidence type="ECO:0000256" key="3">
    <source>
        <dbReference type="ARBA" id="ARBA00023163"/>
    </source>
</evidence>
<dbReference type="GO" id="GO:0003700">
    <property type="term" value="F:DNA-binding transcription factor activity"/>
    <property type="evidence" value="ECO:0007669"/>
    <property type="project" value="InterPro"/>
</dbReference>
<dbReference type="InterPro" id="IPR011006">
    <property type="entry name" value="CheY-like_superfamily"/>
</dbReference>
<evidence type="ECO:0000313" key="7">
    <source>
        <dbReference type="EMBL" id="MBB6514006.1"/>
    </source>
</evidence>
<dbReference type="PROSITE" id="PS00041">
    <property type="entry name" value="HTH_ARAC_FAMILY_1"/>
    <property type="match status" value="1"/>
</dbReference>
<dbReference type="SUPFAM" id="SSF46689">
    <property type="entry name" value="Homeodomain-like"/>
    <property type="match status" value="2"/>
</dbReference>
<feature type="domain" description="Response regulatory" evidence="6">
    <location>
        <begin position="3"/>
        <end position="119"/>
    </location>
</feature>
<dbReference type="GO" id="GO:0000160">
    <property type="term" value="P:phosphorelay signal transduction system"/>
    <property type="evidence" value="ECO:0007669"/>
    <property type="project" value="InterPro"/>
</dbReference>
<organism evidence="7 8">
    <name type="scientific">Gracilibacillus halotolerans</name>
    <dbReference type="NCBI Taxonomy" id="74386"/>
    <lineage>
        <taxon>Bacteria</taxon>
        <taxon>Bacillati</taxon>
        <taxon>Bacillota</taxon>
        <taxon>Bacilli</taxon>
        <taxon>Bacillales</taxon>
        <taxon>Bacillaceae</taxon>
        <taxon>Gracilibacillus</taxon>
    </lineage>
</organism>
<evidence type="ECO:0000256" key="4">
    <source>
        <dbReference type="PROSITE-ProRule" id="PRU00169"/>
    </source>
</evidence>
<evidence type="ECO:0000256" key="2">
    <source>
        <dbReference type="ARBA" id="ARBA00023125"/>
    </source>
</evidence>
<dbReference type="Proteomes" id="UP000572212">
    <property type="component" value="Unassembled WGS sequence"/>
</dbReference>
<proteinExistence type="predicted"/>
<dbReference type="InterPro" id="IPR018062">
    <property type="entry name" value="HTH_AraC-typ_CS"/>
</dbReference>
<dbReference type="Pfam" id="PF00072">
    <property type="entry name" value="Response_reg"/>
    <property type="match status" value="1"/>
</dbReference>